<gene>
    <name evidence="5" type="ORF">DAERI_280003</name>
</gene>
<keyword evidence="6" id="KW-1185">Reference proteome</keyword>
<feature type="signal peptide" evidence="3">
    <location>
        <begin position="1"/>
        <end position="20"/>
    </location>
</feature>
<dbReference type="EC" id="3.1.1.-" evidence="3"/>
<accession>A0A2I9DY75</accession>
<dbReference type="GO" id="GO:0016787">
    <property type="term" value="F:hydrolase activity"/>
    <property type="evidence" value="ECO:0007669"/>
    <property type="project" value="UniProtKB-KW"/>
</dbReference>
<comment type="caution">
    <text evidence="5">The sequence shown here is derived from an EMBL/GenBank/DDBJ whole genome shotgun (WGS) entry which is preliminary data.</text>
</comment>
<dbReference type="EMBL" id="BFAG01000028">
    <property type="protein sequence ID" value="GBF08247.1"/>
    <property type="molecule type" value="Genomic_DNA"/>
</dbReference>
<dbReference type="Gene3D" id="3.40.50.1820">
    <property type="entry name" value="alpha/beta hydrolase"/>
    <property type="match status" value="1"/>
</dbReference>
<dbReference type="RefSeq" id="WP_103131511.1">
    <property type="nucleotide sequence ID" value="NZ_BFAG01000028.1"/>
</dbReference>
<keyword evidence="2 3" id="KW-0378">Hydrolase</keyword>
<dbReference type="InterPro" id="IPR050309">
    <property type="entry name" value="Type-B_Carboxylest/Lipase"/>
</dbReference>
<dbReference type="PROSITE" id="PS00941">
    <property type="entry name" value="CARBOXYLESTERASE_B_2"/>
    <property type="match status" value="1"/>
</dbReference>
<dbReference type="InterPro" id="IPR029058">
    <property type="entry name" value="AB_hydrolase_fold"/>
</dbReference>
<evidence type="ECO:0000313" key="6">
    <source>
        <dbReference type="Proteomes" id="UP000236569"/>
    </source>
</evidence>
<feature type="domain" description="Carboxylesterase type B" evidence="4">
    <location>
        <begin position="21"/>
        <end position="527"/>
    </location>
</feature>
<evidence type="ECO:0000259" key="4">
    <source>
        <dbReference type="Pfam" id="PF00135"/>
    </source>
</evidence>
<name>A0A2I9DY75_9DEIO</name>
<dbReference type="PANTHER" id="PTHR11559">
    <property type="entry name" value="CARBOXYLESTERASE"/>
    <property type="match status" value="1"/>
</dbReference>
<reference evidence="6" key="1">
    <citation type="submission" date="2018-01" db="EMBL/GenBank/DDBJ databases">
        <title>Draft Genome Sequence of the Radioresistant Bacterium Deinococcus aerius TR0125, Isolated from the Higher Atmosphere above Japan.</title>
        <authorList>
            <person name="Satoh K."/>
            <person name="Arai H."/>
            <person name="Sanzen T."/>
            <person name="Kawaguchi Y."/>
            <person name="Hayashi H."/>
            <person name="Yokobori S."/>
            <person name="Yamagishi A."/>
            <person name="Oono Y."/>
            <person name="Narumi I."/>
        </authorList>
    </citation>
    <scope>NUCLEOTIDE SEQUENCE [LARGE SCALE GENOMIC DNA]</scope>
    <source>
        <strain evidence="6">TR0125</strain>
    </source>
</reference>
<dbReference type="PROSITE" id="PS00122">
    <property type="entry name" value="CARBOXYLESTERASE_B_1"/>
    <property type="match status" value="1"/>
</dbReference>
<proteinExistence type="inferred from homology"/>
<evidence type="ECO:0000256" key="3">
    <source>
        <dbReference type="RuleBase" id="RU361235"/>
    </source>
</evidence>
<dbReference type="Pfam" id="PF00135">
    <property type="entry name" value="COesterase"/>
    <property type="match status" value="1"/>
</dbReference>
<sequence>MTRTALLFLLATLLGVQAHAQQPAVPTDQGPVRGQQRGEVRRFLGLPYAAPPVGHLRWKAPQPGPTWTVPREATTFGPVCTQVVVGLFDVPGETKGDVKGSEDCLYLNVYAPAQSTSAARLPVMVWIHGGGFTIGAGSEYDPSVLVQKHGVVVVTLNYRLGALGFLAHPGLDAESAEGTSGNYGLLDQQAALRWVGRNIAAFGGNPGNVTLFGESAGGMSVCAHLASPASAGLFQKAIIQSGLCASPNNTVTAAQASRRNVAYAARLGCRTGGVACLRGLDARTVATTAVPGLRGLGNLVWSPVYGTSLLPRTLGEAFDTGAFNRVPVMVGSNHDEGRLFISLAAPAGKPIQLWQYWGASGLLVGAAKNGRVLAEYPGRSFSTPALAFATVFTDAMFSCPALRVSRSLSRYVRTSAYEFNDPQAVTTLKAPADLPGLGAFHSSGLVYAFQTPIVGLGDPAQFSAQQRRLSDEFSASWARFAGTGDPNPTGRTPWTPFDASRGNVWIFRPTGSSESTTFGQDHRCDFWSGLGLN</sequence>
<evidence type="ECO:0000256" key="2">
    <source>
        <dbReference type="ARBA" id="ARBA00022801"/>
    </source>
</evidence>
<dbReference type="InterPro" id="IPR019819">
    <property type="entry name" value="Carboxylesterase_B_CS"/>
</dbReference>
<dbReference type="InterPro" id="IPR002018">
    <property type="entry name" value="CarbesteraseB"/>
</dbReference>
<keyword evidence="3" id="KW-0732">Signal</keyword>
<organism evidence="5 6">
    <name type="scientific">Deinococcus aerius</name>
    <dbReference type="NCBI Taxonomy" id="200253"/>
    <lineage>
        <taxon>Bacteria</taxon>
        <taxon>Thermotogati</taxon>
        <taxon>Deinococcota</taxon>
        <taxon>Deinococci</taxon>
        <taxon>Deinococcales</taxon>
        <taxon>Deinococcaceae</taxon>
        <taxon>Deinococcus</taxon>
    </lineage>
</organism>
<evidence type="ECO:0000256" key="1">
    <source>
        <dbReference type="ARBA" id="ARBA00005964"/>
    </source>
</evidence>
<evidence type="ECO:0000313" key="5">
    <source>
        <dbReference type="EMBL" id="GBF08247.1"/>
    </source>
</evidence>
<protein>
    <recommendedName>
        <fullName evidence="3">Carboxylic ester hydrolase</fullName>
        <ecNumber evidence="3">3.1.1.-</ecNumber>
    </recommendedName>
</protein>
<dbReference type="AlphaFoldDB" id="A0A2I9DY75"/>
<dbReference type="Proteomes" id="UP000236569">
    <property type="component" value="Unassembled WGS sequence"/>
</dbReference>
<dbReference type="InterPro" id="IPR019826">
    <property type="entry name" value="Carboxylesterase_B_AS"/>
</dbReference>
<dbReference type="SUPFAM" id="SSF53474">
    <property type="entry name" value="alpha/beta-Hydrolases"/>
    <property type="match status" value="1"/>
</dbReference>
<comment type="similarity">
    <text evidence="1 3">Belongs to the type-B carboxylesterase/lipase family.</text>
</comment>
<dbReference type="OrthoDB" id="9775851at2"/>
<feature type="chain" id="PRO_5014208893" description="Carboxylic ester hydrolase" evidence="3">
    <location>
        <begin position="21"/>
        <end position="533"/>
    </location>
</feature>